<dbReference type="InterPro" id="IPR015422">
    <property type="entry name" value="PyrdxlP-dep_Trfase_small"/>
</dbReference>
<sequence length="87" mass="9751">METQDRANRLMELLQNYTHFGFMAVSLGYYETLMSCSGSSTSSELNEQEKTLAGISPGLIRMSIGYSGALEQKWTQLEKALSKLQLH</sequence>
<keyword evidence="2 3" id="KW-0663">Pyridoxal phosphate</keyword>
<comment type="similarity">
    <text evidence="3">Belongs to the trans-sulfuration enzymes family.</text>
</comment>
<evidence type="ECO:0000313" key="5">
    <source>
        <dbReference type="Proteomes" id="UP001161247"/>
    </source>
</evidence>
<evidence type="ECO:0000256" key="2">
    <source>
        <dbReference type="ARBA" id="ARBA00022898"/>
    </source>
</evidence>
<dbReference type="EMBL" id="OX459119">
    <property type="protein sequence ID" value="CAI9097088.1"/>
    <property type="molecule type" value="Genomic_DNA"/>
</dbReference>
<dbReference type="GO" id="GO:0030170">
    <property type="term" value="F:pyridoxal phosphate binding"/>
    <property type="evidence" value="ECO:0007669"/>
    <property type="project" value="InterPro"/>
</dbReference>
<evidence type="ECO:0000313" key="4">
    <source>
        <dbReference type="EMBL" id="CAI9097088.1"/>
    </source>
</evidence>
<dbReference type="Gene3D" id="3.90.1150.10">
    <property type="entry name" value="Aspartate Aminotransferase, domain 1"/>
    <property type="match status" value="1"/>
</dbReference>
<comment type="cofactor">
    <cofactor evidence="1 3">
        <name>pyridoxal 5'-phosphate</name>
        <dbReference type="ChEBI" id="CHEBI:597326"/>
    </cofactor>
</comment>
<dbReference type="GO" id="GO:0019346">
    <property type="term" value="P:transsulfuration"/>
    <property type="evidence" value="ECO:0007669"/>
    <property type="project" value="InterPro"/>
</dbReference>
<dbReference type="PANTHER" id="PTHR11808:SF80">
    <property type="entry name" value="CYSTATHIONINE GAMMA-LYASE"/>
    <property type="match status" value="1"/>
</dbReference>
<dbReference type="GO" id="GO:0005737">
    <property type="term" value="C:cytoplasm"/>
    <property type="evidence" value="ECO:0007669"/>
    <property type="project" value="TreeGrafter"/>
</dbReference>
<dbReference type="InterPro" id="IPR015424">
    <property type="entry name" value="PyrdxlP-dep_Trfase"/>
</dbReference>
<dbReference type="AlphaFoldDB" id="A0AAV1CPN5"/>
<dbReference type="SUPFAM" id="SSF53383">
    <property type="entry name" value="PLP-dependent transferases"/>
    <property type="match status" value="1"/>
</dbReference>
<proteinExistence type="inferred from homology"/>
<dbReference type="Pfam" id="PF01053">
    <property type="entry name" value="Cys_Met_Meta_PP"/>
    <property type="match status" value="1"/>
</dbReference>
<keyword evidence="5" id="KW-1185">Reference proteome</keyword>
<evidence type="ECO:0000256" key="1">
    <source>
        <dbReference type="ARBA" id="ARBA00001933"/>
    </source>
</evidence>
<reference evidence="4" key="1">
    <citation type="submission" date="2023-03" db="EMBL/GenBank/DDBJ databases">
        <authorList>
            <person name="Julca I."/>
        </authorList>
    </citation>
    <scope>NUCLEOTIDE SEQUENCE</scope>
</reference>
<dbReference type="PANTHER" id="PTHR11808">
    <property type="entry name" value="TRANS-SULFURATION ENZYME FAMILY MEMBER"/>
    <property type="match status" value="1"/>
</dbReference>
<accession>A0AAV1CPN5</accession>
<organism evidence="4 5">
    <name type="scientific">Oldenlandia corymbosa var. corymbosa</name>
    <dbReference type="NCBI Taxonomy" id="529605"/>
    <lineage>
        <taxon>Eukaryota</taxon>
        <taxon>Viridiplantae</taxon>
        <taxon>Streptophyta</taxon>
        <taxon>Embryophyta</taxon>
        <taxon>Tracheophyta</taxon>
        <taxon>Spermatophyta</taxon>
        <taxon>Magnoliopsida</taxon>
        <taxon>eudicotyledons</taxon>
        <taxon>Gunneridae</taxon>
        <taxon>Pentapetalae</taxon>
        <taxon>asterids</taxon>
        <taxon>lamiids</taxon>
        <taxon>Gentianales</taxon>
        <taxon>Rubiaceae</taxon>
        <taxon>Rubioideae</taxon>
        <taxon>Spermacoceae</taxon>
        <taxon>Hedyotis-Oldenlandia complex</taxon>
        <taxon>Oldenlandia</taxon>
    </lineage>
</organism>
<gene>
    <name evidence="4" type="ORF">OLC1_LOCUS7677</name>
</gene>
<dbReference type="InterPro" id="IPR000277">
    <property type="entry name" value="Cys/Met-Metab_PyrdxlP-dep_enz"/>
</dbReference>
<name>A0AAV1CPN5_OLDCO</name>
<dbReference type="GO" id="GO:0016846">
    <property type="term" value="F:carbon-sulfur lyase activity"/>
    <property type="evidence" value="ECO:0007669"/>
    <property type="project" value="TreeGrafter"/>
</dbReference>
<evidence type="ECO:0000256" key="3">
    <source>
        <dbReference type="RuleBase" id="RU362118"/>
    </source>
</evidence>
<dbReference type="Proteomes" id="UP001161247">
    <property type="component" value="Chromosome 2"/>
</dbReference>
<protein>
    <submittedName>
        <fullName evidence="4">OLC1v1033398C1</fullName>
    </submittedName>
</protein>